<evidence type="ECO:0000313" key="10">
    <source>
        <dbReference type="EMBL" id="SFE13060.1"/>
    </source>
</evidence>
<dbReference type="InterPro" id="IPR036188">
    <property type="entry name" value="FAD/NAD-bd_sf"/>
</dbReference>
<evidence type="ECO:0000256" key="1">
    <source>
        <dbReference type="ARBA" id="ARBA00001974"/>
    </source>
</evidence>
<evidence type="ECO:0000313" key="11">
    <source>
        <dbReference type="Proteomes" id="UP000198716"/>
    </source>
</evidence>
<reference evidence="11" key="1">
    <citation type="submission" date="2016-10" db="EMBL/GenBank/DDBJ databases">
        <authorList>
            <person name="Varghese N."/>
            <person name="Submissions S."/>
        </authorList>
    </citation>
    <scope>NUCLEOTIDE SEQUENCE [LARGE SCALE GENOMIC DNA]</scope>
    <source>
        <strain evidence="11">DSM 45004</strain>
    </source>
</reference>
<accession>A0A1I1Y5E1</accession>
<dbReference type="GO" id="GO:0004368">
    <property type="term" value="F:glycerol-3-phosphate dehydrogenase (quinone) activity"/>
    <property type="evidence" value="ECO:0007669"/>
    <property type="project" value="InterPro"/>
</dbReference>
<evidence type="ECO:0000256" key="3">
    <source>
        <dbReference type="ARBA" id="ARBA00022630"/>
    </source>
</evidence>
<dbReference type="GO" id="GO:0006071">
    <property type="term" value="P:glycerol metabolic process"/>
    <property type="evidence" value="ECO:0007669"/>
    <property type="project" value="UniProtKB-KW"/>
</dbReference>
<proteinExistence type="inferred from homology"/>
<evidence type="ECO:0000256" key="4">
    <source>
        <dbReference type="ARBA" id="ARBA00022798"/>
    </source>
</evidence>
<keyword evidence="6" id="KW-0560">Oxidoreductase</keyword>
<keyword evidence="5" id="KW-0274">FAD</keyword>
<dbReference type="SUPFAM" id="SSF51905">
    <property type="entry name" value="FAD/NAD(P)-binding domain"/>
    <property type="match status" value="1"/>
</dbReference>
<name>A0A1I1Y5E1_9ACTN</name>
<keyword evidence="4" id="KW-0319">Glycerol metabolism</keyword>
<dbReference type="InterPro" id="IPR038299">
    <property type="entry name" value="DAO_C_sf"/>
</dbReference>
<evidence type="ECO:0000259" key="9">
    <source>
        <dbReference type="Pfam" id="PF16901"/>
    </source>
</evidence>
<feature type="domain" description="FAD dependent oxidoreductase" evidence="8">
    <location>
        <begin position="34"/>
        <end position="346"/>
    </location>
</feature>
<feature type="domain" description="Alpha-glycerophosphate oxidase C-terminal" evidence="9">
    <location>
        <begin position="431"/>
        <end position="536"/>
    </location>
</feature>
<sequence length="541" mass="56208">MTDSPSGTSPRATSLHAARRDAELAELAAGARPDVLVVGGGVTGTAAALDAAGRGLSVALVEAEDLANHCPRWSDILPDGRPHDGRPAELVRARRDAVEREVLLRTTAPHLVRPLPLLVPLDSGVPRRAELGLLAHSNSANAMRVAAGTPATTLPAPRRIPAPEARALAPGLSVPGLRGGLLEFGVQQPDEARLAVALARTAAGLGARVLTRVRAIRLHRDGADVLDRLGDSEIRLRARAVINATGPRSAELVDRPPLNTFRTPGVVLDAAAVGATATGLIAPRAEGSGKAVRCVPQPGNRLLVTAGSVELGGTPPEATGRPEPSDSETSGLLAAAAGLLGPAARAAHSLDGQVVSHAVPRRTDGRGGSARGTGGATLEALSDSRKREHHVHTSPAGVISVLRGALAPYRTAAVEAVDRAVRDCGLRAGNSRTAKTPLVGATDRGKLAELDAERRLIDRYGTEAERVSAITELDPTLREPIVPELSTSAVEVVWAVRHEGAMNAADVLDRRVRPGLPPEVRARALPRVADLVTRALRGVYH</sequence>
<dbReference type="RefSeq" id="WP_175496812.1">
    <property type="nucleotide sequence ID" value="NZ_FOMZ01000008.1"/>
</dbReference>
<dbReference type="Pfam" id="PF01266">
    <property type="entry name" value="DAO"/>
    <property type="match status" value="1"/>
</dbReference>
<evidence type="ECO:0000259" key="8">
    <source>
        <dbReference type="Pfam" id="PF01266"/>
    </source>
</evidence>
<dbReference type="Pfam" id="PF16901">
    <property type="entry name" value="DAO_C"/>
    <property type="match status" value="1"/>
</dbReference>
<dbReference type="InterPro" id="IPR006076">
    <property type="entry name" value="FAD-dep_OxRdtase"/>
</dbReference>
<evidence type="ECO:0000256" key="6">
    <source>
        <dbReference type="ARBA" id="ARBA00023002"/>
    </source>
</evidence>
<dbReference type="Gene3D" id="3.50.50.60">
    <property type="entry name" value="FAD/NAD(P)-binding domain"/>
    <property type="match status" value="3"/>
</dbReference>
<dbReference type="PRINTS" id="PR01001">
    <property type="entry name" value="FADG3PDH"/>
</dbReference>
<gene>
    <name evidence="10" type="ORF">SAMN04487819_10888</name>
</gene>
<keyword evidence="11" id="KW-1185">Reference proteome</keyword>
<dbReference type="GO" id="GO:0046168">
    <property type="term" value="P:glycerol-3-phosphate catabolic process"/>
    <property type="evidence" value="ECO:0007669"/>
    <property type="project" value="TreeGrafter"/>
</dbReference>
<feature type="region of interest" description="Disordered" evidence="7">
    <location>
        <begin position="308"/>
        <end position="330"/>
    </location>
</feature>
<comment type="similarity">
    <text evidence="2">Belongs to the FAD-dependent glycerol-3-phosphate dehydrogenase family.</text>
</comment>
<dbReference type="PANTHER" id="PTHR11985:SF35">
    <property type="entry name" value="ANAEROBIC GLYCEROL-3-PHOSPHATE DEHYDROGENASE SUBUNIT A"/>
    <property type="match status" value="1"/>
</dbReference>
<dbReference type="InterPro" id="IPR000447">
    <property type="entry name" value="G3P_DH_FAD-dep"/>
</dbReference>
<protein>
    <submittedName>
        <fullName evidence="10">Glycerol-3-phosphate dehydrogenase</fullName>
    </submittedName>
</protein>
<evidence type="ECO:0000256" key="2">
    <source>
        <dbReference type="ARBA" id="ARBA00007330"/>
    </source>
</evidence>
<dbReference type="InterPro" id="IPR031656">
    <property type="entry name" value="DAO_C"/>
</dbReference>
<keyword evidence="3" id="KW-0285">Flavoprotein</keyword>
<organism evidence="10 11">
    <name type="scientific">Actinopolyspora alba</name>
    <dbReference type="NCBI Taxonomy" id="673379"/>
    <lineage>
        <taxon>Bacteria</taxon>
        <taxon>Bacillati</taxon>
        <taxon>Actinomycetota</taxon>
        <taxon>Actinomycetes</taxon>
        <taxon>Actinopolysporales</taxon>
        <taxon>Actinopolysporaceae</taxon>
        <taxon>Actinopolyspora</taxon>
        <taxon>Actinopolyspora alba group</taxon>
    </lineage>
</organism>
<dbReference type="Gene3D" id="1.10.8.870">
    <property type="entry name" value="Alpha-glycerophosphate oxidase, cap domain"/>
    <property type="match status" value="1"/>
</dbReference>
<dbReference type="PANTHER" id="PTHR11985">
    <property type="entry name" value="GLYCEROL-3-PHOSPHATE DEHYDROGENASE"/>
    <property type="match status" value="1"/>
</dbReference>
<comment type="cofactor">
    <cofactor evidence="1">
        <name>FAD</name>
        <dbReference type="ChEBI" id="CHEBI:57692"/>
    </cofactor>
</comment>
<dbReference type="AlphaFoldDB" id="A0A1I1Y5E1"/>
<dbReference type="Proteomes" id="UP000198716">
    <property type="component" value="Unassembled WGS sequence"/>
</dbReference>
<evidence type="ECO:0000256" key="7">
    <source>
        <dbReference type="SAM" id="MobiDB-lite"/>
    </source>
</evidence>
<evidence type="ECO:0000256" key="5">
    <source>
        <dbReference type="ARBA" id="ARBA00022827"/>
    </source>
</evidence>
<dbReference type="EMBL" id="FOMZ01000008">
    <property type="protein sequence ID" value="SFE13060.1"/>
    <property type="molecule type" value="Genomic_DNA"/>
</dbReference>